<dbReference type="OrthoDB" id="9812921at2"/>
<evidence type="ECO:0000313" key="5">
    <source>
        <dbReference type="EMBL" id="PAP76221.1"/>
    </source>
</evidence>
<sequence>MSLRSLLVLLVVVASAASAQERPPLGLMDVFELEYASDPQIAPDGETVVYRRNRLDVRTDRVRGDLWTIHADGSGHQPLVTGVDAASPRWAPDGLRVAYLARDEGEDRRHLMIRYLETGATVPVARLPSAPGGIAWSPDGTQIAFTRFVEGQAEPLASLPGPPEGAEWAAAPRVIETTIYRRDGGGYVEPGHRQLFVVSAEGGTPRQLTVGPHDVDGTPAWTPDGRALVVSSDRREDADLDPGDSELYRVDVATGTMTVLTDRRGADASPAIGPDGTIAYLGSDDRRLGYQLTNLYVRDGEAAERVLPALDRDLQDPAWADDEIVVAYDDQGTTRLAVVTDRGELRQLAENLGGTSIGRPYGGGSFSVGGGRVAFTLTAPDHPADVAVVDIDGGGLRRLTDLNGDLFQQRTLGEVEEIWAESSADGRRVHGWVVRPPGFDRNRRYPLVLEIHGGPFANYGPRFSMEAQLYAAAGYVVLYTNPRGSTSYGEAFGNLIDRAYPGQDYDDLMSSVDAALDLGYVDPDRLYVTGGSGGGVLTAWIVGHTDRFAAAVVAKPVINWTSWLLTADSYVFGAKYWFDRLPWEDPDAYWKRSPLAHVGKVTTPTMVLVGEEDVRTPVSESEQYYQALRLEGVPSAFVRVPGASHGIASRPSGLMRKVGYILAWFERYGGPALAAAE</sequence>
<dbReference type="InterPro" id="IPR011042">
    <property type="entry name" value="6-blade_b-propeller_TolB-like"/>
</dbReference>
<dbReference type="Pfam" id="PF00326">
    <property type="entry name" value="Peptidase_S9"/>
    <property type="match status" value="1"/>
</dbReference>
<accession>A0A271IY90</accession>
<keyword evidence="3" id="KW-0732">Signal</keyword>
<proteinExistence type="predicted"/>
<feature type="signal peptide" evidence="3">
    <location>
        <begin position="1"/>
        <end position="19"/>
    </location>
</feature>
<dbReference type="InterPro" id="IPR001375">
    <property type="entry name" value="Peptidase_S9_cat"/>
</dbReference>
<comment type="caution">
    <text evidence="5">The sequence shown here is derived from an EMBL/GenBank/DDBJ whole genome shotgun (WGS) entry which is preliminary data.</text>
</comment>
<dbReference type="GO" id="GO:0006508">
    <property type="term" value="P:proteolysis"/>
    <property type="evidence" value="ECO:0007669"/>
    <property type="project" value="InterPro"/>
</dbReference>
<dbReference type="Pfam" id="PF07676">
    <property type="entry name" value="PD40"/>
    <property type="match status" value="2"/>
</dbReference>
<evidence type="ECO:0000256" key="3">
    <source>
        <dbReference type="SAM" id="SignalP"/>
    </source>
</evidence>
<dbReference type="SUPFAM" id="SSF53474">
    <property type="entry name" value="alpha/beta-Hydrolases"/>
    <property type="match status" value="1"/>
</dbReference>
<feature type="chain" id="PRO_5013057761" evidence="3">
    <location>
        <begin position="20"/>
        <end position="677"/>
    </location>
</feature>
<evidence type="ECO:0000256" key="1">
    <source>
        <dbReference type="ARBA" id="ARBA00022801"/>
    </source>
</evidence>
<dbReference type="InterPro" id="IPR029058">
    <property type="entry name" value="AB_hydrolase_fold"/>
</dbReference>
<name>A0A271IY90_9BACT</name>
<dbReference type="RefSeq" id="WP_095509870.1">
    <property type="nucleotide sequence ID" value="NZ_MQWD01000001.1"/>
</dbReference>
<protein>
    <submittedName>
        <fullName evidence="5">Peptidase S9 family protein</fullName>
    </submittedName>
</protein>
<keyword evidence="1" id="KW-0378">Hydrolase</keyword>
<dbReference type="SUPFAM" id="SSF82171">
    <property type="entry name" value="DPP6 N-terminal domain-like"/>
    <property type="match status" value="1"/>
</dbReference>
<evidence type="ECO:0000256" key="2">
    <source>
        <dbReference type="ARBA" id="ARBA00022825"/>
    </source>
</evidence>
<reference evidence="5 6" key="1">
    <citation type="submission" date="2016-11" db="EMBL/GenBank/DDBJ databases">
        <title>Study of marine rhodopsin-containing bacteria.</title>
        <authorList>
            <person name="Yoshizawa S."/>
            <person name="Kumagai Y."/>
            <person name="Kogure K."/>
        </authorList>
    </citation>
    <scope>NUCLEOTIDE SEQUENCE [LARGE SCALE GENOMIC DNA]</scope>
    <source>
        <strain evidence="5 6">SAORIC-28</strain>
    </source>
</reference>
<dbReference type="EMBL" id="MQWD01000001">
    <property type="protein sequence ID" value="PAP76221.1"/>
    <property type="molecule type" value="Genomic_DNA"/>
</dbReference>
<gene>
    <name evidence="5" type="ORF">BSZ37_07075</name>
</gene>
<keyword evidence="2" id="KW-0720">Serine protease</keyword>
<evidence type="ECO:0000259" key="4">
    <source>
        <dbReference type="Pfam" id="PF00326"/>
    </source>
</evidence>
<evidence type="ECO:0000313" key="6">
    <source>
        <dbReference type="Proteomes" id="UP000216339"/>
    </source>
</evidence>
<dbReference type="Proteomes" id="UP000216339">
    <property type="component" value="Unassembled WGS sequence"/>
</dbReference>
<dbReference type="InterPro" id="IPR011659">
    <property type="entry name" value="WD40"/>
</dbReference>
<dbReference type="PANTHER" id="PTHR42776">
    <property type="entry name" value="SERINE PEPTIDASE S9 FAMILY MEMBER"/>
    <property type="match status" value="1"/>
</dbReference>
<dbReference type="Gene3D" id="2.120.10.30">
    <property type="entry name" value="TolB, C-terminal domain"/>
    <property type="match status" value="2"/>
</dbReference>
<keyword evidence="2" id="KW-0645">Protease</keyword>
<dbReference type="Gene3D" id="3.40.50.1820">
    <property type="entry name" value="alpha/beta hydrolase"/>
    <property type="match status" value="1"/>
</dbReference>
<dbReference type="GO" id="GO:0004252">
    <property type="term" value="F:serine-type endopeptidase activity"/>
    <property type="evidence" value="ECO:0007669"/>
    <property type="project" value="TreeGrafter"/>
</dbReference>
<feature type="domain" description="Peptidase S9 prolyl oligopeptidase catalytic" evidence="4">
    <location>
        <begin position="462"/>
        <end position="668"/>
    </location>
</feature>
<keyword evidence="6" id="KW-1185">Reference proteome</keyword>
<dbReference type="AlphaFoldDB" id="A0A271IY90"/>
<dbReference type="PANTHER" id="PTHR42776:SF27">
    <property type="entry name" value="DIPEPTIDYL PEPTIDASE FAMILY MEMBER 6"/>
    <property type="match status" value="1"/>
</dbReference>
<organism evidence="5 6">
    <name type="scientific">Rubrivirga marina</name>
    <dbReference type="NCBI Taxonomy" id="1196024"/>
    <lineage>
        <taxon>Bacteria</taxon>
        <taxon>Pseudomonadati</taxon>
        <taxon>Rhodothermota</taxon>
        <taxon>Rhodothermia</taxon>
        <taxon>Rhodothermales</taxon>
        <taxon>Rubricoccaceae</taxon>
        <taxon>Rubrivirga</taxon>
    </lineage>
</organism>